<dbReference type="AlphaFoldDB" id="A0AAV7LXH9"/>
<proteinExistence type="predicted"/>
<accession>A0AAV7LXH9</accession>
<keyword evidence="2" id="KW-1185">Reference proteome</keyword>
<reference evidence="1" key="1">
    <citation type="journal article" date="2022" name="bioRxiv">
        <title>Sequencing and chromosome-scale assembly of the giantPleurodeles waltlgenome.</title>
        <authorList>
            <person name="Brown T."/>
            <person name="Elewa A."/>
            <person name="Iarovenko S."/>
            <person name="Subramanian E."/>
            <person name="Araus A.J."/>
            <person name="Petzold A."/>
            <person name="Susuki M."/>
            <person name="Suzuki K.-i.T."/>
            <person name="Hayashi T."/>
            <person name="Toyoda A."/>
            <person name="Oliveira C."/>
            <person name="Osipova E."/>
            <person name="Leigh N.D."/>
            <person name="Simon A."/>
            <person name="Yun M.H."/>
        </authorList>
    </citation>
    <scope>NUCLEOTIDE SEQUENCE</scope>
    <source>
        <strain evidence="1">20211129_DDA</strain>
        <tissue evidence="1">Liver</tissue>
    </source>
</reference>
<protein>
    <submittedName>
        <fullName evidence="1">Uncharacterized protein</fullName>
    </submittedName>
</protein>
<comment type="caution">
    <text evidence="1">The sequence shown here is derived from an EMBL/GenBank/DDBJ whole genome shotgun (WGS) entry which is preliminary data.</text>
</comment>
<dbReference type="Proteomes" id="UP001066276">
    <property type="component" value="Chromosome 10"/>
</dbReference>
<dbReference type="EMBL" id="JANPWB010000014">
    <property type="protein sequence ID" value="KAJ1095027.1"/>
    <property type="molecule type" value="Genomic_DNA"/>
</dbReference>
<sequence length="171" mass="19008">MQGTVVRAMLAEWSWRVRLRKLSRSLSWRWREVWCVGCSWWLRLPCEGEDELSVVSVGNDVEAVGSNDVGEWSHVDIEGVGLSEDPWGTLQMVLVAFDQNGGRQILCVLSERKEVIQSRALWQIPVSKRHVEEDEGNGFTCVEPGPDVVGAGDEGGRGAVVFAESRLGDVK</sequence>
<evidence type="ECO:0000313" key="1">
    <source>
        <dbReference type="EMBL" id="KAJ1095027.1"/>
    </source>
</evidence>
<gene>
    <name evidence="1" type="ORF">NDU88_000198</name>
</gene>
<evidence type="ECO:0000313" key="2">
    <source>
        <dbReference type="Proteomes" id="UP001066276"/>
    </source>
</evidence>
<organism evidence="1 2">
    <name type="scientific">Pleurodeles waltl</name>
    <name type="common">Iberian ribbed newt</name>
    <dbReference type="NCBI Taxonomy" id="8319"/>
    <lineage>
        <taxon>Eukaryota</taxon>
        <taxon>Metazoa</taxon>
        <taxon>Chordata</taxon>
        <taxon>Craniata</taxon>
        <taxon>Vertebrata</taxon>
        <taxon>Euteleostomi</taxon>
        <taxon>Amphibia</taxon>
        <taxon>Batrachia</taxon>
        <taxon>Caudata</taxon>
        <taxon>Salamandroidea</taxon>
        <taxon>Salamandridae</taxon>
        <taxon>Pleurodelinae</taxon>
        <taxon>Pleurodeles</taxon>
    </lineage>
</organism>
<name>A0AAV7LXH9_PLEWA</name>